<keyword evidence="1" id="KW-0238">DNA-binding</keyword>
<protein>
    <submittedName>
        <fullName evidence="3">Helix-turn-helix transcriptional regulator</fullName>
    </submittedName>
</protein>
<dbReference type="SUPFAM" id="SSF47413">
    <property type="entry name" value="lambda repressor-like DNA-binding domains"/>
    <property type="match status" value="1"/>
</dbReference>
<dbReference type="RefSeq" id="WP_289600405.1">
    <property type="nucleotide sequence ID" value="NZ_JAUDCL010000025.1"/>
</dbReference>
<sequence>MRNKAKRFNYDSKLLGERVAKYRTEASLTQEQLAEKLDMSVASVSHIENGKVVCDLNVLIGLANAFNTDLSVLLYGIALNGISAESYLTQEIAADFACLTVSEKRLVQGFIKLLLQEHQRGFSDDDI</sequence>
<dbReference type="CDD" id="cd00093">
    <property type="entry name" value="HTH_XRE"/>
    <property type="match status" value="1"/>
</dbReference>
<evidence type="ECO:0000256" key="1">
    <source>
        <dbReference type="ARBA" id="ARBA00023125"/>
    </source>
</evidence>
<evidence type="ECO:0000259" key="2">
    <source>
        <dbReference type="PROSITE" id="PS50943"/>
    </source>
</evidence>
<organism evidence="3 4">
    <name type="scientific">Allofournierella massiliensis</name>
    <dbReference type="NCBI Taxonomy" id="1650663"/>
    <lineage>
        <taxon>Bacteria</taxon>
        <taxon>Bacillati</taxon>
        <taxon>Bacillota</taxon>
        <taxon>Clostridia</taxon>
        <taxon>Eubacteriales</taxon>
        <taxon>Oscillospiraceae</taxon>
        <taxon>Allofournierella</taxon>
    </lineage>
</organism>
<dbReference type="InterPro" id="IPR001387">
    <property type="entry name" value="Cro/C1-type_HTH"/>
</dbReference>
<name>A0ABT7USZ2_9FIRM</name>
<dbReference type="Pfam" id="PF01381">
    <property type="entry name" value="HTH_3"/>
    <property type="match status" value="1"/>
</dbReference>
<dbReference type="SMART" id="SM00530">
    <property type="entry name" value="HTH_XRE"/>
    <property type="match status" value="1"/>
</dbReference>
<evidence type="ECO:0000313" key="4">
    <source>
        <dbReference type="Proteomes" id="UP001529380"/>
    </source>
</evidence>
<gene>
    <name evidence="3" type="ORF">QUW08_11995</name>
</gene>
<evidence type="ECO:0000313" key="3">
    <source>
        <dbReference type="EMBL" id="MDM8202007.1"/>
    </source>
</evidence>
<dbReference type="EMBL" id="JAUDCL010000025">
    <property type="protein sequence ID" value="MDM8202007.1"/>
    <property type="molecule type" value="Genomic_DNA"/>
</dbReference>
<reference evidence="3 4" key="1">
    <citation type="submission" date="2023-06" db="EMBL/GenBank/DDBJ databases">
        <title>Identification and characterization of horizontal gene transfer across gut microbiota members of farm animals based on homology search.</title>
        <authorList>
            <person name="Schwarzerova J."/>
            <person name="Nykrynova M."/>
            <person name="Jureckova K."/>
            <person name="Cejkova D."/>
            <person name="Rychlik I."/>
        </authorList>
    </citation>
    <scope>NUCLEOTIDE SEQUENCE [LARGE SCALE GENOMIC DNA]</scope>
    <source>
        <strain evidence="3 4">ET340</strain>
    </source>
</reference>
<feature type="domain" description="HTH cro/C1-type" evidence="2">
    <location>
        <begin position="19"/>
        <end position="73"/>
    </location>
</feature>
<proteinExistence type="predicted"/>
<keyword evidence="4" id="KW-1185">Reference proteome</keyword>
<dbReference type="PROSITE" id="PS50943">
    <property type="entry name" value="HTH_CROC1"/>
    <property type="match status" value="1"/>
</dbReference>
<dbReference type="Proteomes" id="UP001529380">
    <property type="component" value="Unassembled WGS sequence"/>
</dbReference>
<comment type="caution">
    <text evidence="3">The sequence shown here is derived from an EMBL/GenBank/DDBJ whole genome shotgun (WGS) entry which is preliminary data.</text>
</comment>
<dbReference type="PANTHER" id="PTHR46558">
    <property type="entry name" value="TRACRIPTIONAL REGULATORY PROTEIN-RELATED-RELATED"/>
    <property type="match status" value="1"/>
</dbReference>
<dbReference type="PANTHER" id="PTHR46558:SF4">
    <property type="entry name" value="DNA-BIDING PHAGE PROTEIN"/>
    <property type="match status" value="1"/>
</dbReference>
<accession>A0ABT7USZ2</accession>
<dbReference type="Gene3D" id="1.10.260.40">
    <property type="entry name" value="lambda repressor-like DNA-binding domains"/>
    <property type="match status" value="1"/>
</dbReference>
<dbReference type="InterPro" id="IPR010982">
    <property type="entry name" value="Lambda_DNA-bd_dom_sf"/>
</dbReference>